<sequence length="134" mass="15197">MRYVAKDVVKAIKELKVNDEFDVRARVLKTKDGRASDKELDHLSNKARQIFLKCFEPSPVGVGESQSAHQSNQNSIELGRTKAFFNGKAYSKEDSKYQQRSCVRFQAAQDAALMLLFPRMGLLIYKGVCSHLRV</sequence>
<reference evidence="1 2" key="1">
    <citation type="submission" date="2017-12" db="EMBL/GenBank/DDBJ databases">
        <title>Comparative genomics of Botrytis spp.</title>
        <authorList>
            <person name="Valero-Jimenez C.A."/>
            <person name="Tapia P."/>
            <person name="Veloso J."/>
            <person name="Silva-Moreno E."/>
            <person name="Staats M."/>
            <person name="Valdes J.H."/>
            <person name="Van Kan J.A.L."/>
        </authorList>
    </citation>
    <scope>NUCLEOTIDE SEQUENCE [LARGE SCALE GENOMIC DNA]</scope>
    <source>
        <strain evidence="1 2">MUCL2120</strain>
    </source>
</reference>
<organism evidence="1 2">
    <name type="scientific">Botryotinia narcissicola</name>
    <dbReference type="NCBI Taxonomy" id="278944"/>
    <lineage>
        <taxon>Eukaryota</taxon>
        <taxon>Fungi</taxon>
        <taxon>Dikarya</taxon>
        <taxon>Ascomycota</taxon>
        <taxon>Pezizomycotina</taxon>
        <taxon>Leotiomycetes</taxon>
        <taxon>Helotiales</taxon>
        <taxon>Sclerotiniaceae</taxon>
        <taxon>Botryotinia</taxon>
    </lineage>
</organism>
<keyword evidence="2" id="KW-1185">Reference proteome</keyword>
<dbReference type="EMBL" id="PQXJ01000075">
    <property type="protein sequence ID" value="TGO65659.1"/>
    <property type="molecule type" value="Genomic_DNA"/>
</dbReference>
<dbReference type="Proteomes" id="UP000297452">
    <property type="component" value="Unassembled WGS sequence"/>
</dbReference>
<accession>A0A4Z1IW04</accession>
<protein>
    <submittedName>
        <fullName evidence="1">Uncharacterized protein</fullName>
    </submittedName>
</protein>
<comment type="caution">
    <text evidence="1">The sequence shown here is derived from an EMBL/GenBank/DDBJ whole genome shotgun (WGS) entry which is preliminary data.</text>
</comment>
<evidence type="ECO:0000313" key="1">
    <source>
        <dbReference type="EMBL" id="TGO65659.1"/>
    </source>
</evidence>
<dbReference type="AlphaFoldDB" id="A0A4Z1IW04"/>
<proteinExistence type="predicted"/>
<evidence type="ECO:0000313" key="2">
    <source>
        <dbReference type="Proteomes" id="UP000297452"/>
    </source>
</evidence>
<name>A0A4Z1IW04_9HELO</name>
<gene>
    <name evidence="1" type="ORF">BOTNAR_0075g00090</name>
</gene>